<dbReference type="GO" id="GO:0046872">
    <property type="term" value="F:metal ion binding"/>
    <property type="evidence" value="ECO:0007669"/>
    <property type="project" value="UniProtKB-KW"/>
</dbReference>
<dbReference type="PANTHER" id="PTHR42953:SF1">
    <property type="entry name" value="METAL-BINDING PROTEIN HI_0362-RELATED"/>
    <property type="match status" value="1"/>
</dbReference>
<dbReference type="GO" id="GO:0030313">
    <property type="term" value="C:cell envelope"/>
    <property type="evidence" value="ECO:0007669"/>
    <property type="project" value="UniProtKB-SubCell"/>
</dbReference>
<keyword evidence="6" id="KW-0175">Coiled coil</keyword>
<evidence type="ECO:0000256" key="5">
    <source>
        <dbReference type="RuleBase" id="RU003512"/>
    </source>
</evidence>
<organism evidence="8 9">
    <name type="scientific">Paenibacillus campinasensis</name>
    <dbReference type="NCBI Taxonomy" id="66347"/>
    <lineage>
        <taxon>Bacteria</taxon>
        <taxon>Bacillati</taxon>
        <taxon>Bacillota</taxon>
        <taxon>Bacilli</taxon>
        <taxon>Bacillales</taxon>
        <taxon>Paenibacillaceae</taxon>
        <taxon>Paenibacillus</taxon>
    </lineage>
</organism>
<dbReference type="GO" id="GO:0007155">
    <property type="term" value="P:cell adhesion"/>
    <property type="evidence" value="ECO:0007669"/>
    <property type="project" value="InterPro"/>
</dbReference>
<gene>
    <name evidence="8" type="ORF">CHH67_12545</name>
</gene>
<evidence type="ECO:0000256" key="7">
    <source>
        <dbReference type="SAM" id="SignalP"/>
    </source>
</evidence>
<dbReference type="Gene3D" id="3.40.50.1980">
    <property type="entry name" value="Nitrogenase molybdenum iron protein domain"/>
    <property type="match status" value="2"/>
</dbReference>
<evidence type="ECO:0000256" key="2">
    <source>
        <dbReference type="ARBA" id="ARBA00022448"/>
    </source>
</evidence>
<dbReference type="InterPro" id="IPR006128">
    <property type="entry name" value="Lipoprotein_PsaA-like"/>
</dbReference>
<feature type="coiled-coil region" evidence="6">
    <location>
        <begin position="149"/>
        <end position="205"/>
    </location>
</feature>
<sequence>MNSYRFEMARRGWIGLMLAALLVLTACSASQGGAEAEPGDTGSTLKVVTTIAQIAEPMSVIGGDRVNVESLMGPGVDPHLHQPTPGDIQKLDGADIILYSGLHLEANMLKAFEQLGKKKPVIAIGETIPEDQLLKDEDGAIDPHVWFDIDLWKQALDAATEELKKASAEDADYFETNKQAYFAELDQLKREAEEKIADIPKEQRVLITAHDAFGYFGRMLDIEVVGLQGLSTESEVGLSDIERTVGLLLEHNVPAVFIETSINPASVNAVIEGAKQKGLEVSLGGELFSDAMGAAGTEEGTYIGMYRHNVDTIHTALTGKED</sequence>
<dbReference type="PRINTS" id="PR00690">
    <property type="entry name" value="ADHESNFAMILY"/>
</dbReference>
<comment type="subcellular location">
    <subcellularLocation>
        <location evidence="1">Cell envelope</location>
    </subcellularLocation>
</comment>
<dbReference type="AlphaFoldDB" id="A0A268ETQ9"/>
<feature type="chain" id="PRO_5039035940" evidence="7">
    <location>
        <begin position="29"/>
        <end position="322"/>
    </location>
</feature>
<dbReference type="SUPFAM" id="SSF53807">
    <property type="entry name" value="Helical backbone' metal receptor"/>
    <property type="match status" value="1"/>
</dbReference>
<comment type="similarity">
    <text evidence="5">Belongs to the bacterial solute-binding protein 9 family.</text>
</comment>
<dbReference type="RefSeq" id="WP_095265585.1">
    <property type="nucleotide sequence ID" value="NZ_NPBY01000038.1"/>
</dbReference>
<evidence type="ECO:0000256" key="4">
    <source>
        <dbReference type="ARBA" id="ARBA00022729"/>
    </source>
</evidence>
<proteinExistence type="inferred from homology"/>
<dbReference type="Pfam" id="PF01297">
    <property type="entry name" value="ZnuA"/>
    <property type="match status" value="1"/>
</dbReference>
<keyword evidence="3" id="KW-0479">Metal-binding</keyword>
<keyword evidence="2 5" id="KW-0813">Transport</keyword>
<evidence type="ECO:0000256" key="6">
    <source>
        <dbReference type="SAM" id="Coils"/>
    </source>
</evidence>
<dbReference type="Proteomes" id="UP000215596">
    <property type="component" value="Unassembled WGS sequence"/>
</dbReference>
<dbReference type="EMBL" id="NPBY01000038">
    <property type="protein sequence ID" value="PAD76505.1"/>
    <property type="molecule type" value="Genomic_DNA"/>
</dbReference>
<dbReference type="InterPro" id="IPR050492">
    <property type="entry name" value="Bact_metal-bind_prot9"/>
</dbReference>
<accession>A0A268ETQ9</accession>
<evidence type="ECO:0000313" key="8">
    <source>
        <dbReference type="EMBL" id="PAD76505.1"/>
    </source>
</evidence>
<comment type="caution">
    <text evidence="8">The sequence shown here is derived from an EMBL/GenBank/DDBJ whole genome shotgun (WGS) entry which is preliminary data.</text>
</comment>
<reference evidence="8 9" key="1">
    <citation type="submission" date="2017-07" db="EMBL/GenBank/DDBJ databases">
        <title>Isolation and whole genome analysis of endospore-forming bacteria from heroin.</title>
        <authorList>
            <person name="Kalinowski J."/>
            <person name="Ahrens B."/>
            <person name="Al-Dilaimi A."/>
            <person name="Winkler A."/>
            <person name="Wibberg D."/>
            <person name="Schleenbecker U."/>
            <person name="Ruckert C."/>
            <person name="Wolfel R."/>
            <person name="Grass G."/>
        </authorList>
    </citation>
    <scope>NUCLEOTIDE SEQUENCE [LARGE SCALE GENOMIC DNA]</scope>
    <source>
        <strain evidence="8 9">7537-G1</strain>
    </source>
</reference>
<keyword evidence="4 7" id="KW-0732">Signal</keyword>
<dbReference type="PRINTS" id="PR00691">
    <property type="entry name" value="ADHESINB"/>
</dbReference>
<dbReference type="PROSITE" id="PS51257">
    <property type="entry name" value="PROKAR_LIPOPROTEIN"/>
    <property type="match status" value="1"/>
</dbReference>
<dbReference type="InterPro" id="IPR006127">
    <property type="entry name" value="ZnuA-like"/>
</dbReference>
<feature type="signal peptide" evidence="7">
    <location>
        <begin position="1"/>
        <end position="28"/>
    </location>
</feature>
<dbReference type="PANTHER" id="PTHR42953">
    <property type="entry name" value="HIGH-AFFINITY ZINC UPTAKE SYSTEM PROTEIN ZNUA-RELATED"/>
    <property type="match status" value="1"/>
</dbReference>
<evidence type="ECO:0000313" key="9">
    <source>
        <dbReference type="Proteomes" id="UP000215596"/>
    </source>
</evidence>
<evidence type="ECO:0000256" key="3">
    <source>
        <dbReference type="ARBA" id="ARBA00022723"/>
    </source>
</evidence>
<evidence type="ECO:0000256" key="1">
    <source>
        <dbReference type="ARBA" id="ARBA00004196"/>
    </source>
</evidence>
<name>A0A268ETQ9_9BACL</name>
<dbReference type="InterPro" id="IPR006129">
    <property type="entry name" value="AdhesinB"/>
</dbReference>
<dbReference type="OrthoDB" id="9793396at2"/>
<dbReference type="GO" id="GO:0030001">
    <property type="term" value="P:metal ion transport"/>
    <property type="evidence" value="ECO:0007669"/>
    <property type="project" value="InterPro"/>
</dbReference>
<protein>
    <submittedName>
        <fullName evidence="8">Manganese transporter</fullName>
    </submittedName>
</protein>